<feature type="domain" description="FAD-binding PCMH-type" evidence="4">
    <location>
        <begin position="1"/>
        <end position="172"/>
    </location>
</feature>
<dbReference type="InterPro" id="IPR002346">
    <property type="entry name" value="Mopterin_DH_FAD-bd"/>
</dbReference>
<proteinExistence type="predicted"/>
<keyword evidence="3" id="KW-0560">Oxidoreductase</keyword>
<dbReference type="InterPro" id="IPR016166">
    <property type="entry name" value="FAD-bd_PCMH"/>
</dbReference>
<dbReference type="InterPro" id="IPR016167">
    <property type="entry name" value="FAD-bd_PCMH_sub1"/>
</dbReference>
<evidence type="ECO:0000256" key="1">
    <source>
        <dbReference type="ARBA" id="ARBA00022630"/>
    </source>
</evidence>
<dbReference type="InterPro" id="IPR051312">
    <property type="entry name" value="Diverse_Substr_Oxidored"/>
</dbReference>
<dbReference type="InterPro" id="IPR016169">
    <property type="entry name" value="FAD-bd_PCMH_sub2"/>
</dbReference>
<dbReference type="EMBL" id="BAABDQ010000022">
    <property type="protein sequence ID" value="GAA3585120.1"/>
    <property type="molecule type" value="Genomic_DNA"/>
</dbReference>
<dbReference type="Pfam" id="PF03450">
    <property type="entry name" value="CO_deh_flav_C"/>
    <property type="match status" value="1"/>
</dbReference>
<evidence type="ECO:0000313" key="5">
    <source>
        <dbReference type="EMBL" id="GAA3585120.1"/>
    </source>
</evidence>
<dbReference type="Proteomes" id="UP001500630">
    <property type="component" value="Unassembled WGS sequence"/>
</dbReference>
<comment type="caution">
    <text evidence="5">The sequence shown here is derived from an EMBL/GenBank/DDBJ whole genome shotgun (WGS) entry which is preliminary data.</text>
</comment>
<dbReference type="RefSeq" id="WP_345570022.1">
    <property type="nucleotide sequence ID" value="NZ_BAABDQ010000022.1"/>
</dbReference>
<evidence type="ECO:0000256" key="3">
    <source>
        <dbReference type="ARBA" id="ARBA00023002"/>
    </source>
</evidence>
<dbReference type="SUPFAM" id="SSF55447">
    <property type="entry name" value="CO dehydrogenase flavoprotein C-terminal domain-like"/>
    <property type="match status" value="1"/>
</dbReference>
<dbReference type="PROSITE" id="PS51387">
    <property type="entry name" value="FAD_PCMH"/>
    <property type="match status" value="1"/>
</dbReference>
<evidence type="ECO:0000313" key="6">
    <source>
        <dbReference type="Proteomes" id="UP001500630"/>
    </source>
</evidence>
<accession>A0ABP6YPI9</accession>
<gene>
    <name evidence="5" type="ORF">GCM10022419_078800</name>
</gene>
<name>A0ABP6YPI9_9ACTN</name>
<keyword evidence="6" id="KW-1185">Reference proteome</keyword>
<evidence type="ECO:0000256" key="2">
    <source>
        <dbReference type="ARBA" id="ARBA00022827"/>
    </source>
</evidence>
<evidence type="ECO:0000259" key="4">
    <source>
        <dbReference type="PROSITE" id="PS51387"/>
    </source>
</evidence>
<dbReference type="PANTHER" id="PTHR42659">
    <property type="entry name" value="XANTHINE DEHYDROGENASE SUBUNIT C-RELATED"/>
    <property type="match status" value="1"/>
</dbReference>
<dbReference type="PANTHER" id="PTHR42659:SF2">
    <property type="entry name" value="XANTHINE DEHYDROGENASE SUBUNIT C-RELATED"/>
    <property type="match status" value="1"/>
</dbReference>
<organism evidence="5 6">
    <name type="scientific">Nonomuraea rosea</name>
    <dbReference type="NCBI Taxonomy" id="638574"/>
    <lineage>
        <taxon>Bacteria</taxon>
        <taxon>Bacillati</taxon>
        <taxon>Actinomycetota</taxon>
        <taxon>Actinomycetes</taxon>
        <taxon>Streptosporangiales</taxon>
        <taxon>Streptosporangiaceae</taxon>
        <taxon>Nonomuraea</taxon>
    </lineage>
</organism>
<protein>
    <submittedName>
        <fullName evidence="5">FAD binding domain-containing protein</fullName>
    </submittedName>
</protein>
<keyword evidence="2" id="KW-0274">FAD</keyword>
<dbReference type="InterPro" id="IPR005107">
    <property type="entry name" value="CO_DH_flav_C"/>
</dbReference>
<dbReference type="InterPro" id="IPR036318">
    <property type="entry name" value="FAD-bd_PCMH-like_sf"/>
</dbReference>
<dbReference type="SUPFAM" id="SSF56176">
    <property type="entry name" value="FAD-binding/transporter-associated domain-like"/>
    <property type="match status" value="1"/>
</dbReference>
<dbReference type="InterPro" id="IPR036683">
    <property type="entry name" value="CO_DH_flav_C_dom_sf"/>
</dbReference>
<reference evidence="6" key="1">
    <citation type="journal article" date="2019" name="Int. J. Syst. Evol. Microbiol.">
        <title>The Global Catalogue of Microorganisms (GCM) 10K type strain sequencing project: providing services to taxonomists for standard genome sequencing and annotation.</title>
        <authorList>
            <consortium name="The Broad Institute Genomics Platform"/>
            <consortium name="The Broad Institute Genome Sequencing Center for Infectious Disease"/>
            <person name="Wu L."/>
            <person name="Ma J."/>
        </authorList>
    </citation>
    <scope>NUCLEOTIDE SEQUENCE [LARGE SCALE GENOMIC DNA]</scope>
    <source>
        <strain evidence="6">JCM 17326</strain>
    </source>
</reference>
<dbReference type="Gene3D" id="3.30.390.50">
    <property type="entry name" value="CO dehydrogenase flavoprotein, C-terminal domain"/>
    <property type="match status" value="1"/>
</dbReference>
<keyword evidence="1" id="KW-0285">Flavoprotein</keyword>
<dbReference type="SMART" id="SM01092">
    <property type="entry name" value="CO_deh_flav_C"/>
    <property type="match status" value="1"/>
</dbReference>
<dbReference type="Pfam" id="PF00941">
    <property type="entry name" value="FAD_binding_5"/>
    <property type="match status" value="1"/>
</dbReference>
<dbReference type="Gene3D" id="3.30.43.10">
    <property type="entry name" value="Uridine Diphospho-n-acetylenolpyruvylglucosamine Reductase, domain 2"/>
    <property type="match status" value="1"/>
</dbReference>
<sequence>MTTATFLRAGDLREATELKAAHPEATLLAGGTDVMVGLNFGHRTASALIDLSRVPELRAWSRDGDTITLGAGVPYTRIVEELGAELPGLAQAARTVGSAQIRNRATVGGNLGTASPAGDALPPLLSARASIEVASVRGTRSVPAREFFVGPGRSVLAQDEIVTAVRVPVAAGAEQFAKLGPRNAMVIAVASVALTLDPGRRRVGCAVGSSAPTPVAAARAEAFAAAELDWAGGGALPAQVRTRFGELVAQATAPIDDVRGSAGYRRHAVAVLARRTLAWAWQEQCRRDGEGELNR</sequence>
<dbReference type="Gene3D" id="3.30.465.10">
    <property type="match status" value="1"/>
</dbReference>